<dbReference type="NCBIfam" id="TIGR00231">
    <property type="entry name" value="small_GTP"/>
    <property type="match status" value="1"/>
</dbReference>
<evidence type="ECO:0000256" key="1">
    <source>
        <dbReference type="ARBA" id="ARBA00022741"/>
    </source>
</evidence>
<dbReference type="PRINTS" id="PR00449">
    <property type="entry name" value="RASTRNSFRMNG"/>
</dbReference>
<dbReference type="SMART" id="SM00174">
    <property type="entry name" value="RHO"/>
    <property type="match status" value="1"/>
</dbReference>
<evidence type="ECO:0000313" key="3">
    <source>
        <dbReference type="EMBL" id="AME21653.1"/>
    </source>
</evidence>
<accession>A0A125SEA1</accession>
<dbReference type="EMBL" id="KU522218">
    <property type="protein sequence ID" value="AME21653.1"/>
    <property type="molecule type" value="Genomic_DNA"/>
</dbReference>
<protein>
    <submittedName>
        <fullName evidence="3">RABL2</fullName>
    </submittedName>
</protein>
<reference evidence="3" key="1">
    <citation type="journal article" date="2016" name="Biol. Direct">
        <title>A paneukaryotic genomic analysis of the small GTPase RABL2 underscores the significance of recurrent gene loss in eukaryote evolution.</title>
        <authorList>
            <person name="Elias M."/>
            <person name="Klimes V."/>
            <person name="Derelle R."/>
            <person name="Petrzelkova R."/>
            <person name="Tachezy J."/>
        </authorList>
    </citation>
    <scope>NUCLEOTIDE SEQUENCE</scope>
    <source>
        <strain evidence="3">ATCC 50267</strain>
    </source>
</reference>
<feature type="compositionally biased region" description="Low complexity" evidence="2">
    <location>
        <begin position="16"/>
        <end position="26"/>
    </location>
</feature>
<dbReference type="SMART" id="SM00176">
    <property type="entry name" value="RAN"/>
    <property type="match status" value="1"/>
</dbReference>
<organism evidence="3">
    <name type="scientific">Planomonas micra</name>
    <dbReference type="NCBI Taxonomy" id="554453"/>
    <lineage>
        <taxon>Eukaryota</taxon>
        <taxon>Ancyromonadida</taxon>
        <taxon>Planomonadidae</taxon>
        <taxon>Planomonas</taxon>
    </lineage>
</organism>
<dbReference type="InterPro" id="IPR001806">
    <property type="entry name" value="Small_GTPase"/>
</dbReference>
<feature type="compositionally biased region" description="Basic and acidic residues" evidence="2">
    <location>
        <begin position="1"/>
        <end position="15"/>
    </location>
</feature>
<dbReference type="SMART" id="SM00173">
    <property type="entry name" value="RAS"/>
    <property type="match status" value="1"/>
</dbReference>
<proteinExistence type="predicted"/>
<dbReference type="SUPFAM" id="SSF52540">
    <property type="entry name" value="P-loop containing nucleoside triphosphate hydrolases"/>
    <property type="match status" value="1"/>
</dbReference>
<dbReference type="AlphaFoldDB" id="A0A125SEA1"/>
<dbReference type="PANTHER" id="PTHR47978">
    <property type="match status" value="1"/>
</dbReference>
<dbReference type="GO" id="GO:0005525">
    <property type="term" value="F:GTP binding"/>
    <property type="evidence" value="ECO:0007669"/>
    <property type="project" value="InterPro"/>
</dbReference>
<dbReference type="InterPro" id="IPR005225">
    <property type="entry name" value="Small_GTP-bd"/>
</dbReference>
<dbReference type="InterPro" id="IPR027417">
    <property type="entry name" value="P-loop_NTPase"/>
</dbReference>
<dbReference type="FunFam" id="3.40.50.300:FF:001656">
    <property type="entry name" value="Rab11B GTPase, putative"/>
    <property type="match status" value="1"/>
</dbReference>
<dbReference type="GO" id="GO:0003924">
    <property type="term" value="F:GTPase activity"/>
    <property type="evidence" value="ECO:0007669"/>
    <property type="project" value="InterPro"/>
</dbReference>
<name>A0A125SEA1_9EUKA</name>
<keyword evidence="1" id="KW-0547">Nucleotide-binding</keyword>
<dbReference type="Gene3D" id="3.40.50.300">
    <property type="entry name" value="P-loop containing nucleotide triphosphate hydrolases"/>
    <property type="match status" value="1"/>
</dbReference>
<dbReference type="PROSITE" id="PS51419">
    <property type="entry name" value="RAB"/>
    <property type="match status" value="1"/>
</dbReference>
<feature type="region of interest" description="Disordered" evidence="2">
    <location>
        <begin position="1"/>
        <end position="26"/>
    </location>
</feature>
<dbReference type="Pfam" id="PF00071">
    <property type="entry name" value="Ras"/>
    <property type="match status" value="1"/>
</dbReference>
<sequence>MSTEAADRTADERPAGAEGEAAAAPGSNEDTVKIILLGDSAVGKSKLVERFLMDDYQPQQLSTYALTLFRHNAEVEGKPIAVDFWDTAGQERFQNLHPSYFHGAHCCVLVFDCTRKVTYTNLSKWYSELQENRYGIPVVVVANKIDVDYRVTRKNFAFASKRNLPFFFVSASDGTNVVQLFTEAIRLAVDCKQNPPEGDFVQDVLDLLGDK</sequence>
<dbReference type="SMART" id="SM00175">
    <property type="entry name" value="RAB"/>
    <property type="match status" value="1"/>
</dbReference>
<evidence type="ECO:0000256" key="2">
    <source>
        <dbReference type="SAM" id="MobiDB-lite"/>
    </source>
</evidence>